<dbReference type="OMA" id="YCDVVQL"/>
<dbReference type="GO" id="GO:0005778">
    <property type="term" value="C:peroxisomal membrane"/>
    <property type="evidence" value="ECO:0007669"/>
    <property type="project" value="UniProtKB-SubCell"/>
</dbReference>
<feature type="domain" description="RING-type" evidence="20">
    <location>
        <begin position="278"/>
        <end position="316"/>
    </location>
</feature>
<comment type="similarity">
    <text evidence="4">Belongs to the pex2/pex10/pex12 family.</text>
</comment>
<dbReference type="PANTHER" id="PTHR23350:SF0">
    <property type="entry name" value="PEROXISOME BIOGENESIS FACTOR 10"/>
    <property type="match status" value="1"/>
</dbReference>
<keyword evidence="12" id="KW-0833">Ubl conjugation pathway</keyword>
<evidence type="ECO:0000256" key="12">
    <source>
        <dbReference type="ARBA" id="ARBA00022786"/>
    </source>
</evidence>
<dbReference type="InterPro" id="IPR013083">
    <property type="entry name" value="Znf_RING/FYVE/PHD"/>
</dbReference>
<dbReference type="GO" id="GO:0061630">
    <property type="term" value="F:ubiquitin protein ligase activity"/>
    <property type="evidence" value="ECO:0007669"/>
    <property type="project" value="UniProtKB-EC"/>
</dbReference>
<dbReference type="GeneID" id="5544940"/>
<evidence type="ECO:0000256" key="11">
    <source>
        <dbReference type="ARBA" id="ARBA00022771"/>
    </source>
</evidence>
<name>A7TLT9_VANPO</name>
<evidence type="ECO:0000256" key="18">
    <source>
        <dbReference type="ARBA" id="ARBA00041230"/>
    </source>
</evidence>
<dbReference type="SMART" id="SM00184">
    <property type="entry name" value="RING"/>
    <property type="match status" value="1"/>
</dbReference>
<keyword evidence="6" id="KW-0813">Transport</keyword>
<organism evidence="22">
    <name type="scientific">Vanderwaltozyma polyspora (strain ATCC 22028 / DSM 70294 / BCRC 21397 / CBS 2163 / NBRC 10782 / NRRL Y-8283 / UCD 57-17)</name>
    <name type="common">Kluyveromyces polysporus</name>
    <dbReference type="NCBI Taxonomy" id="436907"/>
    <lineage>
        <taxon>Eukaryota</taxon>
        <taxon>Fungi</taxon>
        <taxon>Dikarya</taxon>
        <taxon>Ascomycota</taxon>
        <taxon>Saccharomycotina</taxon>
        <taxon>Saccharomycetes</taxon>
        <taxon>Saccharomycetales</taxon>
        <taxon>Saccharomycetaceae</taxon>
        <taxon>Vanderwaltozyma</taxon>
    </lineage>
</organism>
<dbReference type="STRING" id="436907.A7TLT9"/>
<keyword evidence="8" id="KW-0808">Transferase</keyword>
<evidence type="ECO:0000256" key="15">
    <source>
        <dbReference type="ARBA" id="ARBA00022989"/>
    </source>
</evidence>
<gene>
    <name evidence="21" type="ORF">Kpol_526p34</name>
</gene>
<keyword evidence="13" id="KW-0862">Zinc</keyword>
<comment type="subcellular location">
    <subcellularLocation>
        <location evidence="2">Peroxisome membrane</location>
        <topology evidence="2">Multi-pass membrane protein</topology>
    </subcellularLocation>
</comment>
<dbReference type="GO" id="GO:0008320">
    <property type="term" value="F:protein transmembrane transporter activity"/>
    <property type="evidence" value="ECO:0007669"/>
    <property type="project" value="EnsemblFungi"/>
</dbReference>
<dbReference type="FunCoup" id="A7TLT9">
    <property type="interactions" value="297"/>
</dbReference>
<dbReference type="eggNOG" id="KOG0317">
    <property type="taxonomic scope" value="Eukaryota"/>
</dbReference>
<dbReference type="OrthoDB" id="6270329at2759"/>
<evidence type="ECO:0000256" key="16">
    <source>
        <dbReference type="ARBA" id="ARBA00023136"/>
    </source>
</evidence>
<dbReference type="Pfam" id="PF04757">
    <property type="entry name" value="Pex2_Pex12"/>
    <property type="match status" value="1"/>
</dbReference>
<evidence type="ECO:0000256" key="17">
    <source>
        <dbReference type="ARBA" id="ARBA00023140"/>
    </source>
</evidence>
<keyword evidence="16" id="KW-0472">Membrane</keyword>
<dbReference type="SUPFAM" id="SSF57850">
    <property type="entry name" value="RING/U-box"/>
    <property type="match status" value="1"/>
</dbReference>
<dbReference type="EMBL" id="DS480417">
    <property type="protein sequence ID" value="EDO16781.1"/>
    <property type="molecule type" value="Genomic_DNA"/>
</dbReference>
<dbReference type="InParanoid" id="A7TLT9"/>
<protein>
    <recommendedName>
        <fullName evidence="5">RING-type E3 ubiquitin transferase</fullName>
        <ecNumber evidence="5">2.3.2.27</ecNumber>
    </recommendedName>
    <alternativeName>
        <fullName evidence="18">Peroxin-10</fullName>
    </alternativeName>
</protein>
<keyword evidence="22" id="KW-1185">Reference proteome</keyword>
<evidence type="ECO:0000256" key="8">
    <source>
        <dbReference type="ARBA" id="ARBA00022679"/>
    </source>
</evidence>
<dbReference type="GO" id="GO:1990429">
    <property type="term" value="C:peroxisomal importomer complex"/>
    <property type="evidence" value="ECO:0007669"/>
    <property type="project" value="EnsemblFungi"/>
</dbReference>
<evidence type="ECO:0000256" key="7">
    <source>
        <dbReference type="ARBA" id="ARBA00022593"/>
    </source>
</evidence>
<dbReference type="CDD" id="cd16527">
    <property type="entry name" value="RING-HC_PEX10"/>
    <property type="match status" value="1"/>
</dbReference>
<evidence type="ECO:0000313" key="22">
    <source>
        <dbReference type="Proteomes" id="UP000000267"/>
    </source>
</evidence>
<evidence type="ECO:0000256" key="6">
    <source>
        <dbReference type="ARBA" id="ARBA00022448"/>
    </source>
</evidence>
<dbReference type="Proteomes" id="UP000000267">
    <property type="component" value="Unassembled WGS sequence"/>
</dbReference>
<proteinExistence type="inferred from homology"/>
<evidence type="ECO:0000256" key="1">
    <source>
        <dbReference type="ARBA" id="ARBA00000900"/>
    </source>
</evidence>
<keyword evidence="15" id="KW-1133">Transmembrane helix</keyword>
<keyword evidence="11 19" id="KW-0863">Zinc-finger</keyword>
<dbReference type="InterPro" id="IPR017907">
    <property type="entry name" value="Znf_RING_CS"/>
</dbReference>
<evidence type="ECO:0000256" key="9">
    <source>
        <dbReference type="ARBA" id="ARBA00022692"/>
    </source>
</evidence>
<dbReference type="InterPro" id="IPR001841">
    <property type="entry name" value="Znf_RING"/>
</dbReference>
<keyword evidence="17" id="KW-0576">Peroxisome</keyword>
<sequence length="328" mass="37482">MSNEYLLEVADAPSIVQSHQKDEQIYSSVVQRLEHVLTNFKGQSFVNSYSNEISIASRVLYLAFTTLKGDPTLGEEYTDLVYVNRTGTDLVQKYKKLLFVLSYSVGPYISKKLYTKWSLRNTDSHSNGDAGNSSGDASISYKELLDKISSVHLMLFYFSGAYYEISKRIFGLRYAIGHKLNQNEKMFRKQNSNSLKILGYILLIQSFSKSLPILSQCVKTFLPQQQEQQLNEKNTYSSENDQIDTMALTKNTNLKDSKHIELSDESVFKFIPEESRNCILCLNSMVDPSAAPCGHIFCWDCIINWCKERPECPLCRQTCKMQHVLAIK</sequence>
<dbReference type="EC" id="2.3.2.27" evidence="5"/>
<dbReference type="GO" id="GO:0000151">
    <property type="term" value="C:ubiquitin ligase complex"/>
    <property type="evidence" value="ECO:0007669"/>
    <property type="project" value="EnsemblFungi"/>
</dbReference>
<reference evidence="21 22" key="1">
    <citation type="journal article" date="2007" name="Proc. Natl. Acad. Sci. U.S.A.">
        <title>Independent sorting-out of thousands of duplicated gene pairs in two yeast species descended from a whole-genome duplication.</title>
        <authorList>
            <person name="Scannell D.R."/>
            <person name="Frank A.C."/>
            <person name="Conant G.C."/>
            <person name="Byrne K.P."/>
            <person name="Woolfit M."/>
            <person name="Wolfe K.H."/>
        </authorList>
    </citation>
    <scope>NUCLEOTIDE SEQUENCE [LARGE SCALE GENOMIC DNA]</scope>
    <source>
        <strain evidence="22">ATCC 22028 / DSM 70294 / BCRC 21397 / CBS 2163 / NBRC 10782 / NRRL Y-8283 / UCD 57-17</strain>
    </source>
</reference>
<evidence type="ECO:0000256" key="5">
    <source>
        <dbReference type="ARBA" id="ARBA00012483"/>
    </source>
</evidence>
<keyword evidence="9" id="KW-0812">Transmembrane</keyword>
<keyword evidence="14" id="KW-0653">Protein transport</keyword>
<dbReference type="HOGENOM" id="CLU_041707_2_0_1"/>
<evidence type="ECO:0000256" key="3">
    <source>
        <dbReference type="ARBA" id="ARBA00004906"/>
    </source>
</evidence>
<dbReference type="KEGG" id="vpo:Kpol_526p34"/>
<dbReference type="Pfam" id="PF13639">
    <property type="entry name" value="zf-RING_2"/>
    <property type="match status" value="1"/>
</dbReference>
<evidence type="ECO:0000259" key="20">
    <source>
        <dbReference type="PROSITE" id="PS50089"/>
    </source>
</evidence>
<evidence type="ECO:0000256" key="13">
    <source>
        <dbReference type="ARBA" id="ARBA00022833"/>
    </source>
</evidence>
<dbReference type="InterPro" id="IPR025654">
    <property type="entry name" value="PEX2/10"/>
</dbReference>
<dbReference type="InterPro" id="IPR006845">
    <property type="entry name" value="Pex_N"/>
</dbReference>
<dbReference type="RefSeq" id="XP_001644639.1">
    <property type="nucleotide sequence ID" value="XM_001644589.1"/>
</dbReference>
<evidence type="ECO:0000256" key="14">
    <source>
        <dbReference type="ARBA" id="ARBA00022927"/>
    </source>
</evidence>
<keyword evidence="10" id="KW-0479">Metal-binding</keyword>
<evidence type="ECO:0000256" key="19">
    <source>
        <dbReference type="PROSITE-ProRule" id="PRU00175"/>
    </source>
</evidence>
<dbReference type="GO" id="GO:0000209">
    <property type="term" value="P:protein polyubiquitination"/>
    <property type="evidence" value="ECO:0007669"/>
    <property type="project" value="EnsemblFungi"/>
</dbReference>
<dbReference type="Gene3D" id="3.30.40.10">
    <property type="entry name" value="Zinc/RING finger domain, C3HC4 (zinc finger)"/>
    <property type="match status" value="1"/>
</dbReference>
<dbReference type="PROSITE" id="PS00518">
    <property type="entry name" value="ZF_RING_1"/>
    <property type="match status" value="1"/>
</dbReference>
<evidence type="ECO:0000256" key="4">
    <source>
        <dbReference type="ARBA" id="ARBA00008704"/>
    </source>
</evidence>
<comment type="pathway">
    <text evidence="3">Protein modification; protein ubiquitination.</text>
</comment>
<dbReference type="PROSITE" id="PS50089">
    <property type="entry name" value="ZF_RING_2"/>
    <property type="match status" value="1"/>
</dbReference>
<evidence type="ECO:0000256" key="2">
    <source>
        <dbReference type="ARBA" id="ARBA00004585"/>
    </source>
</evidence>
<dbReference type="GO" id="GO:0044721">
    <property type="term" value="P:protein import into peroxisome matrix, substrate release"/>
    <property type="evidence" value="ECO:0007669"/>
    <property type="project" value="EnsemblFungi"/>
</dbReference>
<dbReference type="PhylomeDB" id="A7TLT9"/>
<dbReference type="GO" id="GO:0006515">
    <property type="term" value="P:protein quality control for misfolded or incompletely synthesized proteins"/>
    <property type="evidence" value="ECO:0007669"/>
    <property type="project" value="EnsemblFungi"/>
</dbReference>
<dbReference type="GO" id="GO:0016562">
    <property type="term" value="P:protein import into peroxisome matrix, receptor recycling"/>
    <property type="evidence" value="ECO:0007669"/>
    <property type="project" value="EnsemblFungi"/>
</dbReference>
<dbReference type="GO" id="GO:0043161">
    <property type="term" value="P:proteasome-mediated ubiquitin-dependent protein catabolic process"/>
    <property type="evidence" value="ECO:0007669"/>
    <property type="project" value="EnsemblFungi"/>
</dbReference>
<accession>A7TLT9</accession>
<dbReference type="AlphaFoldDB" id="A7TLT9"/>
<dbReference type="GO" id="GO:0008270">
    <property type="term" value="F:zinc ion binding"/>
    <property type="evidence" value="ECO:0007669"/>
    <property type="project" value="UniProtKB-KW"/>
</dbReference>
<dbReference type="PANTHER" id="PTHR23350">
    <property type="entry name" value="PEROXISOME ASSEMBLY PROTEIN 10"/>
    <property type="match status" value="1"/>
</dbReference>
<keyword evidence="7" id="KW-0962">Peroxisome biogenesis</keyword>
<comment type="catalytic activity">
    <reaction evidence="1">
        <text>S-ubiquitinyl-[E2 ubiquitin-conjugating enzyme]-L-cysteine + [acceptor protein]-L-lysine = [E2 ubiquitin-conjugating enzyme]-L-cysteine + N(6)-ubiquitinyl-[acceptor protein]-L-lysine.</text>
        <dbReference type="EC" id="2.3.2.27"/>
    </reaction>
</comment>
<evidence type="ECO:0000256" key="10">
    <source>
        <dbReference type="ARBA" id="ARBA00022723"/>
    </source>
</evidence>
<evidence type="ECO:0000313" key="21">
    <source>
        <dbReference type="EMBL" id="EDO16781.1"/>
    </source>
</evidence>